<gene>
    <name evidence="7" type="primary">chaA</name>
    <name evidence="7" type="ORF">NCTC13354_01533</name>
</gene>
<feature type="transmembrane region" description="Helical" evidence="5">
    <location>
        <begin position="230"/>
        <end position="248"/>
    </location>
</feature>
<accession>A0A3S4Z643</accession>
<feature type="transmembrane region" description="Helical" evidence="5">
    <location>
        <begin position="53"/>
        <end position="76"/>
    </location>
</feature>
<name>A0A3S4Z643_9ACTO</name>
<feature type="transmembrane region" description="Helical" evidence="5">
    <location>
        <begin position="119"/>
        <end position="139"/>
    </location>
</feature>
<evidence type="ECO:0000256" key="5">
    <source>
        <dbReference type="SAM" id="Phobius"/>
    </source>
</evidence>
<feature type="transmembrane region" description="Helical" evidence="5">
    <location>
        <begin position="349"/>
        <end position="366"/>
    </location>
</feature>
<dbReference type="InterPro" id="IPR052946">
    <property type="entry name" value="Alkaline_pH_Ca-Antiporter"/>
</dbReference>
<dbReference type="OrthoDB" id="3531445at2"/>
<protein>
    <submittedName>
        <fullName evidence="7">Calcium/proton antiporter</fullName>
    </submittedName>
</protein>
<organism evidence="7 8">
    <name type="scientific">Trueperella bialowiezensis</name>
    <dbReference type="NCBI Taxonomy" id="312285"/>
    <lineage>
        <taxon>Bacteria</taxon>
        <taxon>Bacillati</taxon>
        <taxon>Actinomycetota</taxon>
        <taxon>Actinomycetes</taxon>
        <taxon>Actinomycetales</taxon>
        <taxon>Actinomycetaceae</taxon>
        <taxon>Trueperella</taxon>
    </lineage>
</organism>
<dbReference type="GO" id="GO:0005886">
    <property type="term" value="C:plasma membrane"/>
    <property type="evidence" value="ECO:0007669"/>
    <property type="project" value="TreeGrafter"/>
</dbReference>
<feature type="transmembrane region" description="Helical" evidence="5">
    <location>
        <begin position="254"/>
        <end position="271"/>
    </location>
</feature>
<sequence length="367" mass="37949">MPAVVSWIAVLATLVITPIGSGALLILLPIIVYASFGVMRHADALARRLGEPFGTIILTLSISVIEVALVASALIGGGSKNASIVSDTAFSASMILLNFILGLAVFLGGRRYGTLTFHAAGASQYLATIVTFSALTFAFPHLLASADARRGPNFITSADLARGGELASSTGLMGGSTQPTPLSTEHALTIGLIMLALYIFFMWRQLGANSADFADPDPAPRSDDPALKNFLWLVATLLPVVLLANVASPLITKALPHSAIAGLLIAIIVLLPETFTTLKAGRNGELQRASNLTHGALVSVLGMSVPSVLLISVLTGHDVVLGAGASELGLLGLTLALSISVLAGRQATALHGMCHLVIFAMYIATLV</sequence>
<keyword evidence="8" id="KW-1185">Reference proteome</keyword>
<evidence type="ECO:0000256" key="3">
    <source>
        <dbReference type="ARBA" id="ARBA00022989"/>
    </source>
</evidence>
<feature type="transmembrane region" description="Helical" evidence="5">
    <location>
        <begin position="320"/>
        <end position="342"/>
    </location>
</feature>
<evidence type="ECO:0000256" key="2">
    <source>
        <dbReference type="ARBA" id="ARBA00022692"/>
    </source>
</evidence>
<keyword evidence="2 5" id="KW-0812">Transmembrane</keyword>
<dbReference type="Proteomes" id="UP000269542">
    <property type="component" value="Chromosome"/>
</dbReference>
<dbReference type="KEGG" id="tbw:NCTC13354_01533"/>
<feature type="transmembrane region" description="Helical" evidence="5">
    <location>
        <begin position="186"/>
        <end position="203"/>
    </location>
</feature>
<dbReference type="PANTHER" id="PTHR37958:SF1">
    <property type="entry name" value="SODIUM-POTASSIUM_PROTON ANTIPORTER CHAA"/>
    <property type="match status" value="1"/>
</dbReference>
<keyword evidence="4 5" id="KW-0472">Membrane</keyword>
<dbReference type="EMBL" id="LR134476">
    <property type="protein sequence ID" value="VEI13810.1"/>
    <property type="molecule type" value="Genomic_DNA"/>
</dbReference>
<dbReference type="RefSeq" id="WP_126416873.1">
    <property type="nucleotide sequence ID" value="NZ_LR134476.1"/>
</dbReference>
<proteinExistence type="predicted"/>
<feature type="domain" description="Sodium/calcium exchanger membrane region" evidence="6">
    <location>
        <begin position="22"/>
        <end position="206"/>
    </location>
</feature>
<feature type="transmembrane region" description="Helical" evidence="5">
    <location>
        <begin position="6"/>
        <end position="32"/>
    </location>
</feature>
<evidence type="ECO:0000313" key="8">
    <source>
        <dbReference type="Proteomes" id="UP000269542"/>
    </source>
</evidence>
<evidence type="ECO:0000256" key="1">
    <source>
        <dbReference type="ARBA" id="ARBA00004141"/>
    </source>
</evidence>
<comment type="subcellular location">
    <subcellularLocation>
        <location evidence="1">Membrane</location>
        <topology evidence="1">Multi-pass membrane protein</topology>
    </subcellularLocation>
</comment>
<dbReference type="GO" id="GO:0015385">
    <property type="term" value="F:sodium:proton antiporter activity"/>
    <property type="evidence" value="ECO:0007669"/>
    <property type="project" value="TreeGrafter"/>
</dbReference>
<evidence type="ECO:0000256" key="4">
    <source>
        <dbReference type="ARBA" id="ARBA00023136"/>
    </source>
</evidence>
<dbReference type="AlphaFoldDB" id="A0A3S4Z643"/>
<keyword evidence="3 5" id="KW-1133">Transmembrane helix</keyword>
<dbReference type="InterPro" id="IPR004837">
    <property type="entry name" value="NaCa_Exmemb"/>
</dbReference>
<evidence type="ECO:0000259" key="6">
    <source>
        <dbReference type="Pfam" id="PF01699"/>
    </source>
</evidence>
<dbReference type="PANTHER" id="PTHR37958">
    <property type="entry name" value="SODIUM-POTASSIUM/PROTON ANTIPORTER CHAA"/>
    <property type="match status" value="1"/>
</dbReference>
<evidence type="ECO:0000313" key="7">
    <source>
        <dbReference type="EMBL" id="VEI13810.1"/>
    </source>
</evidence>
<dbReference type="Pfam" id="PF01699">
    <property type="entry name" value="Na_Ca_ex"/>
    <property type="match status" value="1"/>
</dbReference>
<reference evidence="7 8" key="1">
    <citation type="submission" date="2018-12" db="EMBL/GenBank/DDBJ databases">
        <authorList>
            <consortium name="Pathogen Informatics"/>
        </authorList>
    </citation>
    <scope>NUCLEOTIDE SEQUENCE [LARGE SCALE GENOMIC DNA]</scope>
    <source>
        <strain evidence="7 8">NCTC13354</strain>
    </source>
</reference>
<dbReference type="GO" id="GO:0015386">
    <property type="term" value="F:potassium:proton antiporter activity"/>
    <property type="evidence" value="ECO:0007669"/>
    <property type="project" value="TreeGrafter"/>
</dbReference>
<feature type="transmembrane region" description="Helical" evidence="5">
    <location>
        <begin position="292"/>
        <end position="314"/>
    </location>
</feature>
<feature type="transmembrane region" description="Helical" evidence="5">
    <location>
        <begin position="88"/>
        <end position="107"/>
    </location>
</feature>